<evidence type="ECO:0000256" key="3">
    <source>
        <dbReference type="ARBA" id="ARBA00023027"/>
    </source>
</evidence>
<dbReference type="GO" id="GO:0070403">
    <property type="term" value="F:NAD+ binding"/>
    <property type="evidence" value="ECO:0007669"/>
    <property type="project" value="InterPro"/>
</dbReference>
<dbReference type="Gene3D" id="3.40.50.1220">
    <property type="entry name" value="TPP-binding domain"/>
    <property type="match status" value="1"/>
</dbReference>
<dbReference type="SUPFAM" id="SSF52467">
    <property type="entry name" value="DHS-like NAD/FAD-binding domain"/>
    <property type="match status" value="1"/>
</dbReference>
<feature type="compositionally biased region" description="Pro residues" evidence="5">
    <location>
        <begin position="34"/>
        <end position="45"/>
    </location>
</feature>
<proteinExistence type="inferred from homology"/>
<feature type="region of interest" description="Disordered" evidence="5">
    <location>
        <begin position="622"/>
        <end position="658"/>
    </location>
</feature>
<dbReference type="PANTHER" id="PTHR47651:SF17">
    <property type="entry name" value="DEACETYLASE SIRTUIN-TYPE DOMAIN-CONTAINING PROTEIN"/>
    <property type="match status" value="1"/>
</dbReference>
<name>A0AAQ3M2T8_9PEZI</name>
<feature type="compositionally biased region" description="Polar residues" evidence="5">
    <location>
        <begin position="524"/>
        <end position="544"/>
    </location>
</feature>
<accession>A0AAQ3M2T8</accession>
<dbReference type="EMBL" id="CP138582">
    <property type="protein sequence ID" value="WPG99809.1"/>
    <property type="molecule type" value="Genomic_DNA"/>
</dbReference>
<organism evidence="7 8">
    <name type="scientific">Acrodontium crateriforme</name>
    <dbReference type="NCBI Taxonomy" id="150365"/>
    <lineage>
        <taxon>Eukaryota</taxon>
        <taxon>Fungi</taxon>
        <taxon>Dikarya</taxon>
        <taxon>Ascomycota</taxon>
        <taxon>Pezizomycotina</taxon>
        <taxon>Dothideomycetes</taxon>
        <taxon>Dothideomycetidae</taxon>
        <taxon>Mycosphaerellales</taxon>
        <taxon>Teratosphaeriaceae</taxon>
        <taxon>Acrodontium</taxon>
    </lineage>
</organism>
<keyword evidence="4" id="KW-0479">Metal-binding</keyword>
<evidence type="ECO:0000256" key="4">
    <source>
        <dbReference type="PROSITE-ProRule" id="PRU00236"/>
    </source>
</evidence>
<dbReference type="Pfam" id="PF02146">
    <property type="entry name" value="SIR2"/>
    <property type="match status" value="1"/>
</dbReference>
<dbReference type="PROSITE" id="PS50305">
    <property type="entry name" value="SIRTUIN"/>
    <property type="match status" value="1"/>
</dbReference>
<evidence type="ECO:0000256" key="1">
    <source>
        <dbReference type="ARBA" id="ARBA00006924"/>
    </source>
</evidence>
<keyword evidence="3" id="KW-0520">NAD</keyword>
<evidence type="ECO:0000256" key="5">
    <source>
        <dbReference type="SAM" id="MobiDB-lite"/>
    </source>
</evidence>
<feature type="binding site" evidence="4">
    <location>
        <position position="266"/>
    </location>
    <ligand>
        <name>Zn(2+)</name>
        <dbReference type="ChEBI" id="CHEBI:29105"/>
    </ligand>
</feature>
<dbReference type="InterPro" id="IPR029035">
    <property type="entry name" value="DHS-like_NAD/FAD-binding_dom"/>
</dbReference>
<dbReference type="InterPro" id="IPR026590">
    <property type="entry name" value="Ssirtuin_cat_dom"/>
</dbReference>
<dbReference type="GO" id="GO:0046872">
    <property type="term" value="F:metal ion binding"/>
    <property type="evidence" value="ECO:0007669"/>
    <property type="project" value="UniProtKB-KW"/>
</dbReference>
<dbReference type="InterPro" id="IPR003000">
    <property type="entry name" value="Sirtuin"/>
</dbReference>
<keyword evidence="4" id="KW-0862">Zinc</keyword>
<evidence type="ECO:0000313" key="8">
    <source>
        <dbReference type="Proteomes" id="UP001303373"/>
    </source>
</evidence>
<gene>
    <name evidence="7" type="ORF">R9X50_00262800</name>
</gene>
<feature type="compositionally biased region" description="Low complexity" evidence="5">
    <location>
        <begin position="58"/>
        <end position="68"/>
    </location>
</feature>
<evidence type="ECO:0000313" key="7">
    <source>
        <dbReference type="EMBL" id="WPG99809.1"/>
    </source>
</evidence>
<feature type="active site" description="Proton acceptor" evidence="4">
    <location>
        <position position="258"/>
    </location>
</feature>
<dbReference type="InterPro" id="IPR026591">
    <property type="entry name" value="Sirtuin_cat_small_dom_sf"/>
</dbReference>
<dbReference type="Proteomes" id="UP001303373">
    <property type="component" value="Chromosome 3"/>
</dbReference>
<evidence type="ECO:0000259" key="6">
    <source>
        <dbReference type="PROSITE" id="PS50305"/>
    </source>
</evidence>
<protein>
    <recommendedName>
        <fullName evidence="6">Deacetylase sirtuin-type domain-containing protein</fullName>
    </recommendedName>
</protein>
<feature type="compositionally biased region" description="Basic and acidic residues" evidence="5">
    <location>
        <begin position="643"/>
        <end position="658"/>
    </location>
</feature>
<feature type="region of interest" description="Disordered" evidence="5">
    <location>
        <begin position="509"/>
        <end position="577"/>
    </location>
</feature>
<reference evidence="7 8" key="1">
    <citation type="submission" date="2023-11" db="EMBL/GenBank/DDBJ databases">
        <title>An acidophilic fungus is an integral part of prey digestion in a carnivorous sundew plant.</title>
        <authorList>
            <person name="Tsai I.J."/>
        </authorList>
    </citation>
    <scope>NUCLEOTIDE SEQUENCE [LARGE SCALE GENOMIC DNA]</scope>
    <source>
        <strain evidence="7">169a</strain>
    </source>
</reference>
<evidence type="ECO:0000256" key="2">
    <source>
        <dbReference type="ARBA" id="ARBA00022679"/>
    </source>
</evidence>
<dbReference type="PANTHER" id="PTHR47651">
    <property type="entry name" value="NAD-DEPENDENT HISTONE DEACETYLASE HST4"/>
    <property type="match status" value="1"/>
</dbReference>
<feature type="binding site" evidence="4">
    <location>
        <position position="291"/>
    </location>
    <ligand>
        <name>Zn(2+)</name>
        <dbReference type="ChEBI" id="CHEBI:29105"/>
    </ligand>
</feature>
<keyword evidence="8" id="KW-1185">Reference proteome</keyword>
<keyword evidence="2" id="KW-0808">Transferase</keyword>
<feature type="binding site" evidence="4">
    <location>
        <position position="288"/>
    </location>
    <ligand>
        <name>Zn(2+)</name>
        <dbReference type="ChEBI" id="CHEBI:29105"/>
    </ligand>
</feature>
<feature type="compositionally biased region" description="Basic residues" evidence="5">
    <location>
        <begin position="562"/>
        <end position="572"/>
    </location>
</feature>
<sequence length="658" mass="72072">MGLSLRDMAMATESELSSPCSSLLSSPLSSPAASPSPPPEMPPIPAALRAAPYPSPPSSEQTSQSGSPVPDATQSSQNSDREGPPPAKRRRLTREPEERTTEYLDLRSGEVDPDQQDELDRVMRVLHKHKKIVVIAGAGMSVSAGIPDFRSSTGLFKSLKEEHKLKGSGKHLFDASVYRDDTSTSSFHSMVRSMSRLTKDAKPTAFHHMLATIANEGRLMRLYSQNVDGIDTALEPLKTSIPLRKDDDGKWPRTVQLHGGLDKMVCSKCNALSDFEPDLFDGPVPPACPTCVEINDIRTNHQGRRSHGIGCLRPRMVLYNEHNPDDEAIGTVTRDDLRKKPDAVIVVGTTLKVPGVRRIVREMCGIVRDRRGGVSLWINNDLPPVAKDLEECFDIVVQANCDEIANRAAMSKWDDVVNADDFAEVSDEEAQKVSAKGMEVHVSPREFLDKIDLPSKNHYNNSFSPPPHEVSTPTKLVKQRPMMEPFTQHKHSEVLKSIEIEGLRAYVDTETGMSTPTKSRKNTSDITGRQISINDSLKNASKNAGNGKGSKNAKPKNSNVKFVKRAKTKAPKTKSTAMQNASLTFATTKRTAVEQKTELKVKAMASFAAQKSPGTLSDVMNVHASPRKSPSKPPSFPNLLFAKENDLAPKDPVARAVS</sequence>
<dbReference type="GO" id="GO:0016740">
    <property type="term" value="F:transferase activity"/>
    <property type="evidence" value="ECO:0007669"/>
    <property type="project" value="UniProtKB-KW"/>
</dbReference>
<feature type="compositionally biased region" description="Low complexity" evidence="5">
    <location>
        <begin position="13"/>
        <end position="33"/>
    </location>
</feature>
<feature type="compositionally biased region" description="Basic and acidic residues" evidence="5">
    <location>
        <begin position="93"/>
        <end position="110"/>
    </location>
</feature>
<feature type="domain" description="Deacetylase sirtuin-type" evidence="6">
    <location>
        <begin position="112"/>
        <end position="436"/>
    </location>
</feature>
<dbReference type="AlphaFoldDB" id="A0AAQ3M2T8"/>
<dbReference type="Gene3D" id="3.30.1600.10">
    <property type="entry name" value="SIR2/SIRT2 'Small Domain"/>
    <property type="match status" value="1"/>
</dbReference>
<comment type="similarity">
    <text evidence="1">Belongs to the sirtuin family. Class I subfamily.</text>
</comment>
<feature type="region of interest" description="Disordered" evidence="5">
    <location>
        <begin position="1"/>
        <end position="115"/>
    </location>
</feature>
<feature type="binding site" evidence="4">
    <location>
        <position position="269"/>
    </location>
    <ligand>
        <name>Zn(2+)</name>
        <dbReference type="ChEBI" id="CHEBI:29105"/>
    </ligand>
</feature>